<organism evidence="2 3">
    <name type="scientific">Paraburkholderia denitrificans</name>
    <dbReference type="NCBI Taxonomy" id="694025"/>
    <lineage>
        <taxon>Bacteria</taxon>
        <taxon>Pseudomonadati</taxon>
        <taxon>Pseudomonadota</taxon>
        <taxon>Betaproteobacteria</taxon>
        <taxon>Burkholderiales</taxon>
        <taxon>Burkholderiaceae</taxon>
        <taxon>Paraburkholderia</taxon>
    </lineage>
</organism>
<keyword evidence="3" id="KW-1185">Reference proteome</keyword>
<name>A0ABW0J314_9BURK</name>
<keyword evidence="1" id="KW-0812">Transmembrane</keyword>
<protein>
    <recommendedName>
        <fullName evidence="4">Secreted protein</fullName>
    </recommendedName>
</protein>
<evidence type="ECO:0000313" key="3">
    <source>
        <dbReference type="Proteomes" id="UP001596103"/>
    </source>
</evidence>
<reference evidence="3" key="1">
    <citation type="journal article" date="2019" name="Int. J. Syst. Evol. Microbiol.">
        <title>The Global Catalogue of Microorganisms (GCM) 10K type strain sequencing project: providing services to taxonomists for standard genome sequencing and annotation.</title>
        <authorList>
            <consortium name="The Broad Institute Genomics Platform"/>
            <consortium name="The Broad Institute Genome Sequencing Center for Infectious Disease"/>
            <person name="Wu L."/>
            <person name="Ma J."/>
        </authorList>
    </citation>
    <scope>NUCLEOTIDE SEQUENCE [LARGE SCALE GENOMIC DNA]</scope>
    <source>
        <strain evidence="3">CCUG 56042</strain>
    </source>
</reference>
<dbReference type="EMBL" id="JBHSMP010000003">
    <property type="protein sequence ID" value="MFC5427379.1"/>
    <property type="molecule type" value="Genomic_DNA"/>
</dbReference>
<evidence type="ECO:0000256" key="1">
    <source>
        <dbReference type="SAM" id="Phobius"/>
    </source>
</evidence>
<feature type="transmembrane region" description="Helical" evidence="1">
    <location>
        <begin position="6"/>
        <end position="26"/>
    </location>
</feature>
<dbReference type="RefSeq" id="WP_377708754.1">
    <property type="nucleotide sequence ID" value="NZ_JBHSMP010000003.1"/>
</dbReference>
<evidence type="ECO:0008006" key="4">
    <source>
        <dbReference type="Google" id="ProtNLM"/>
    </source>
</evidence>
<keyword evidence="1" id="KW-0472">Membrane</keyword>
<dbReference type="Proteomes" id="UP001596103">
    <property type="component" value="Unassembled WGS sequence"/>
</dbReference>
<proteinExistence type="predicted"/>
<accession>A0ABW0J314</accession>
<evidence type="ECO:0000313" key="2">
    <source>
        <dbReference type="EMBL" id="MFC5427379.1"/>
    </source>
</evidence>
<comment type="caution">
    <text evidence="2">The sequence shown here is derived from an EMBL/GenBank/DDBJ whole genome shotgun (WGS) entry which is preliminary data.</text>
</comment>
<sequence>MFEAIVMSVLAVFAGVCLTFLTAVLLPDEAAGRANRGGLFADLGSDASQRPQACACRTANAAARHRRKTRRTPFGLEA</sequence>
<gene>
    <name evidence="2" type="ORF">ACFPTO_00910</name>
</gene>
<keyword evidence="1" id="KW-1133">Transmembrane helix</keyword>